<evidence type="ECO:0000313" key="4">
    <source>
        <dbReference type="Proteomes" id="UP001165653"/>
    </source>
</evidence>
<protein>
    <submittedName>
        <fullName evidence="3">Carboxypeptidase-like regulatory domain-containing protein</fullName>
    </submittedName>
</protein>
<name>A0ABT3G710_9BACT</name>
<reference evidence="3" key="1">
    <citation type="submission" date="2022-10" db="EMBL/GenBank/DDBJ databases">
        <title>Luteolibacter sp. GHJ8, whole genome shotgun sequencing project.</title>
        <authorList>
            <person name="Zhao G."/>
            <person name="Shen L."/>
        </authorList>
    </citation>
    <scope>NUCLEOTIDE SEQUENCE</scope>
    <source>
        <strain evidence="3">GHJ8</strain>
    </source>
</reference>
<sequence>MSKKRKTRQGKIRAQARGPTTSLRDRQETSAADAPRSIFKRDPQETGKQYVDRLSTWLCLRIAMFFVPLAIINCLLTWKEPRLRFAGMIVDQYGKAVPGAVVTWDTESRRIIFPFDPDGQTTTDGDGRFWIRSRSLTAHSLKLLSISKAGFREGAERLVDLEAKEHPELTFAIRKID</sequence>
<keyword evidence="4" id="KW-1185">Reference proteome</keyword>
<feature type="transmembrane region" description="Helical" evidence="2">
    <location>
        <begin position="58"/>
        <end position="78"/>
    </location>
</feature>
<proteinExistence type="predicted"/>
<dbReference type="InterPro" id="IPR008969">
    <property type="entry name" value="CarboxyPept-like_regulatory"/>
</dbReference>
<evidence type="ECO:0000313" key="3">
    <source>
        <dbReference type="EMBL" id="MCW1915642.1"/>
    </source>
</evidence>
<dbReference type="Gene3D" id="2.60.40.1120">
    <property type="entry name" value="Carboxypeptidase-like, regulatory domain"/>
    <property type="match status" value="1"/>
</dbReference>
<dbReference type="Pfam" id="PF13620">
    <property type="entry name" value="CarboxypepD_reg"/>
    <property type="match status" value="1"/>
</dbReference>
<comment type="caution">
    <text evidence="3">The sequence shown here is derived from an EMBL/GenBank/DDBJ whole genome shotgun (WGS) entry which is preliminary data.</text>
</comment>
<dbReference type="Proteomes" id="UP001165653">
    <property type="component" value="Unassembled WGS sequence"/>
</dbReference>
<dbReference type="EMBL" id="JAPDDR010000010">
    <property type="protein sequence ID" value="MCW1915642.1"/>
    <property type="molecule type" value="Genomic_DNA"/>
</dbReference>
<dbReference type="RefSeq" id="WP_264515196.1">
    <property type="nucleotide sequence ID" value="NZ_JAPDDR010000010.1"/>
</dbReference>
<keyword evidence="2" id="KW-0812">Transmembrane</keyword>
<evidence type="ECO:0000256" key="1">
    <source>
        <dbReference type="SAM" id="MobiDB-lite"/>
    </source>
</evidence>
<keyword evidence="2" id="KW-1133">Transmembrane helix</keyword>
<evidence type="ECO:0000256" key="2">
    <source>
        <dbReference type="SAM" id="Phobius"/>
    </source>
</evidence>
<accession>A0ABT3G710</accession>
<gene>
    <name evidence="3" type="ORF">OJ996_18800</name>
</gene>
<feature type="region of interest" description="Disordered" evidence="1">
    <location>
        <begin position="1"/>
        <end position="39"/>
    </location>
</feature>
<organism evidence="3 4">
    <name type="scientific">Luteolibacter rhizosphaerae</name>
    <dbReference type="NCBI Taxonomy" id="2989719"/>
    <lineage>
        <taxon>Bacteria</taxon>
        <taxon>Pseudomonadati</taxon>
        <taxon>Verrucomicrobiota</taxon>
        <taxon>Verrucomicrobiia</taxon>
        <taxon>Verrucomicrobiales</taxon>
        <taxon>Verrucomicrobiaceae</taxon>
        <taxon>Luteolibacter</taxon>
    </lineage>
</organism>
<dbReference type="SUPFAM" id="SSF49464">
    <property type="entry name" value="Carboxypeptidase regulatory domain-like"/>
    <property type="match status" value="1"/>
</dbReference>
<keyword evidence="2" id="KW-0472">Membrane</keyword>
<feature type="compositionally biased region" description="Basic residues" evidence="1">
    <location>
        <begin position="1"/>
        <end position="11"/>
    </location>
</feature>